<protein>
    <submittedName>
        <fullName evidence="1">Uncharacterized protein</fullName>
    </submittedName>
</protein>
<organism evidence="1 2">
    <name type="scientific">Carya illinoinensis</name>
    <name type="common">Pecan</name>
    <dbReference type="NCBI Taxonomy" id="32201"/>
    <lineage>
        <taxon>Eukaryota</taxon>
        <taxon>Viridiplantae</taxon>
        <taxon>Streptophyta</taxon>
        <taxon>Embryophyta</taxon>
        <taxon>Tracheophyta</taxon>
        <taxon>Spermatophyta</taxon>
        <taxon>Magnoliopsida</taxon>
        <taxon>eudicotyledons</taxon>
        <taxon>Gunneridae</taxon>
        <taxon>Pentapetalae</taxon>
        <taxon>rosids</taxon>
        <taxon>fabids</taxon>
        <taxon>Fagales</taxon>
        <taxon>Juglandaceae</taxon>
        <taxon>Carya</taxon>
    </lineage>
</organism>
<dbReference type="EMBL" id="CM031811">
    <property type="protein sequence ID" value="KAG6661706.1"/>
    <property type="molecule type" value="Genomic_DNA"/>
</dbReference>
<evidence type="ECO:0000313" key="1">
    <source>
        <dbReference type="EMBL" id="KAG6661706.1"/>
    </source>
</evidence>
<comment type="caution">
    <text evidence="1">The sequence shown here is derived from an EMBL/GenBank/DDBJ whole genome shotgun (WGS) entry which is preliminary data.</text>
</comment>
<proteinExistence type="predicted"/>
<accession>A0A8T1R468</accession>
<gene>
    <name evidence="1" type="ORF">CIPAW_03G193800</name>
</gene>
<evidence type="ECO:0000313" key="2">
    <source>
        <dbReference type="Proteomes" id="UP000811609"/>
    </source>
</evidence>
<reference evidence="1" key="1">
    <citation type="submission" date="2020-12" db="EMBL/GenBank/DDBJ databases">
        <title>WGS assembly of Carya illinoinensis cv. Pawnee.</title>
        <authorList>
            <person name="Platts A."/>
            <person name="Shu S."/>
            <person name="Wright S."/>
            <person name="Barry K."/>
            <person name="Edger P."/>
            <person name="Pires J.C."/>
            <person name="Schmutz J."/>
        </authorList>
    </citation>
    <scope>NUCLEOTIDE SEQUENCE</scope>
    <source>
        <tissue evidence="1">Leaf</tissue>
    </source>
</reference>
<dbReference type="Proteomes" id="UP000811609">
    <property type="component" value="Chromosome 3"/>
</dbReference>
<name>A0A8T1R468_CARIL</name>
<sequence>MDRDLLWCLPSSGRSFAESLSRIFVLGNNAVENDAICSLNPEV</sequence>
<dbReference type="AlphaFoldDB" id="A0A8T1R468"/>
<keyword evidence="2" id="KW-1185">Reference proteome</keyword>